<feature type="domain" description="DUF2231" evidence="2">
    <location>
        <begin position="6"/>
        <end position="149"/>
    </location>
</feature>
<feature type="transmembrane region" description="Helical" evidence="1">
    <location>
        <begin position="12"/>
        <end position="34"/>
    </location>
</feature>
<evidence type="ECO:0000313" key="3">
    <source>
        <dbReference type="EMBL" id="WUV48506.1"/>
    </source>
</evidence>
<feature type="transmembrane region" description="Helical" evidence="1">
    <location>
        <begin position="41"/>
        <end position="66"/>
    </location>
</feature>
<dbReference type="InterPro" id="IPR019251">
    <property type="entry name" value="DUF2231_TM"/>
</dbReference>
<name>A0ABZ1Z276_9NOCA</name>
<organism evidence="3 4">
    <name type="scientific">Nocardia vinacea</name>
    <dbReference type="NCBI Taxonomy" id="96468"/>
    <lineage>
        <taxon>Bacteria</taxon>
        <taxon>Bacillati</taxon>
        <taxon>Actinomycetota</taxon>
        <taxon>Actinomycetes</taxon>
        <taxon>Mycobacteriales</taxon>
        <taxon>Nocardiaceae</taxon>
        <taxon>Nocardia</taxon>
    </lineage>
</organism>
<evidence type="ECO:0000313" key="4">
    <source>
        <dbReference type="Proteomes" id="UP001432062"/>
    </source>
</evidence>
<dbReference type="RefSeq" id="WP_327093329.1">
    <property type="nucleotide sequence ID" value="NZ_CP109149.1"/>
</dbReference>
<dbReference type="EMBL" id="CP109441">
    <property type="protein sequence ID" value="WUV48506.1"/>
    <property type="molecule type" value="Genomic_DNA"/>
</dbReference>
<feature type="transmembrane region" description="Helical" evidence="1">
    <location>
        <begin position="117"/>
        <end position="137"/>
    </location>
</feature>
<dbReference type="Proteomes" id="UP001432062">
    <property type="component" value="Chromosome"/>
</dbReference>
<reference evidence="3" key="1">
    <citation type="submission" date="2022-10" db="EMBL/GenBank/DDBJ databases">
        <title>The complete genomes of actinobacterial strains from the NBC collection.</title>
        <authorList>
            <person name="Joergensen T.S."/>
            <person name="Alvarez Arevalo M."/>
            <person name="Sterndorff E.B."/>
            <person name="Faurdal D."/>
            <person name="Vuksanovic O."/>
            <person name="Mourched A.-S."/>
            <person name="Charusanti P."/>
            <person name="Shaw S."/>
            <person name="Blin K."/>
            <person name="Weber T."/>
        </authorList>
    </citation>
    <scope>NUCLEOTIDE SEQUENCE</scope>
    <source>
        <strain evidence="3">NBC_01482</strain>
    </source>
</reference>
<dbReference type="Pfam" id="PF09990">
    <property type="entry name" value="DUF2231"/>
    <property type="match status" value="1"/>
</dbReference>
<feature type="transmembrane region" description="Helical" evidence="1">
    <location>
        <begin position="86"/>
        <end position="105"/>
    </location>
</feature>
<keyword evidence="1" id="KW-1133">Transmembrane helix</keyword>
<sequence length="153" mass="16108">MSTINGLPAHVLLVHLIVVFVPLTAALLILSAVWPAARRRLIWLVTALAAITVALTPVTTEAGQWFQHKLGGSSAIDKHADLGNTMIYYVVPLLLVTALLIVVHLRDERGRPVGRVVTVLAAVLAIAAGGAATTQVYRVGDSGSHAVWGAQAL</sequence>
<proteinExistence type="predicted"/>
<keyword evidence="4" id="KW-1185">Reference proteome</keyword>
<evidence type="ECO:0000256" key="1">
    <source>
        <dbReference type="SAM" id="Phobius"/>
    </source>
</evidence>
<gene>
    <name evidence="3" type="ORF">OG563_10085</name>
</gene>
<evidence type="ECO:0000259" key="2">
    <source>
        <dbReference type="Pfam" id="PF09990"/>
    </source>
</evidence>
<keyword evidence="1" id="KW-0812">Transmembrane</keyword>
<accession>A0ABZ1Z276</accession>
<keyword evidence="1" id="KW-0472">Membrane</keyword>
<protein>
    <recommendedName>
        <fullName evidence="2">DUF2231 domain-containing protein</fullName>
    </recommendedName>
</protein>